<dbReference type="InterPro" id="IPR015590">
    <property type="entry name" value="Aldehyde_DH_dom"/>
</dbReference>
<reference evidence="6" key="1">
    <citation type="submission" date="2023-06" db="EMBL/GenBank/DDBJ databases">
        <authorList>
            <person name="Noh H."/>
        </authorList>
    </citation>
    <scope>NUCLEOTIDE SEQUENCE</scope>
    <source>
        <strain evidence="6">DUCC20226</strain>
    </source>
</reference>
<dbReference type="Proteomes" id="UP001265746">
    <property type="component" value="Unassembled WGS sequence"/>
</dbReference>
<dbReference type="FunFam" id="3.40.605.10:FF:000001">
    <property type="entry name" value="Aldehyde dehydrogenase 1"/>
    <property type="match status" value="1"/>
</dbReference>
<evidence type="ECO:0000313" key="6">
    <source>
        <dbReference type="EMBL" id="KAK2598880.1"/>
    </source>
</evidence>
<gene>
    <name evidence="6" type="ORF">N8I77_012262</name>
</gene>
<dbReference type="InterPro" id="IPR016162">
    <property type="entry name" value="Ald_DH_N"/>
</dbReference>
<sequence>MGLVKLESQNGLSVQIETGIFIDNNFVEAMGGQTLSIENPFTTEELAVISAAQKEDVDLAVRAAEAAFRNGWKSAPPLERAKLLNKLADLVERDADDFALLEALDAGILFTESRNLHVPQATATLHYFAGWVDKIEGKLLQIPEGTAYTRREPIGTCAAVVPWNAPLMITAWKLAPAIAAGNTLVIKTPEAAPLWAQKLASLVQEAGFPPGVINILCGLGSVAGQALAEHPGVKKLSFTGSTAVGRSILKAAATSNLKRVTLELGGKGPCIVFSDADLENALFWTSLGITSNNGQVCVAGSRIYVQDSIYDKFIEAFSDRSRNAVQGDPVLTGTTKGPVINSSQHAKVLGYIERAKGEGGRLLHGGERLDTKGYFVPNTAFADVPQSAAIMKEEIFGPVASIAKFSTENEAIQKANDTEYGLSSAVFTNDVNRAHRVSSAIESGQVTVNCWGMLHANTPLGGVKQSGFGRDLGEEALDGWLNTKTVKYFQLPVSG</sequence>
<dbReference type="SUPFAM" id="SSF53720">
    <property type="entry name" value="ALDH-like"/>
    <property type="match status" value="1"/>
</dbReference>
<keyword evidence="2" id="KW-0560">Oxidoreductase</keyword>
<dbReference type="EMBL" id="JAUJFL010000008">
    <property type="protein sequence ID" value="KAK2598880.1"/>
    <property type="molecule type" value="Genomic_DNA"/>
</dbReference>
<keyword evidence="7" id="KW-1185">Reference proteome</keyword>
<evidence type="ECO:0000256" key="4">
    <source>
        <dbReference type="ARBA" id="ARBA00049194"/>
    </source>
</evidence>
<evidence type="ECO:0000256" key="2">
    <source>
        <dbReference type="ARBA" id="ARBA00023002"/>
    </source>
</evidence>
<accession>A0AAD9S4E3</accession>
<dbReference type="InterPro" id="IPR016163">
    <property type="entry name" value="Ald_DH_C"/>
</dbReference>
<evidence type="ECO:0000256" key="1">
    <source>
        <dbReference type="ARBA" id="ARBA00009986"/>
    </source>
</evidence>
<comment type="catalytic activity">
    <reaction evidence="4">
        <text>an aldehyde + NAD(+) + H2O = a carboxylate + NADH + 2 H(+)</text>
        <dbReference type="Rhea" id="RHEA:16185"/>
        <dbReference type="ChEBI" id="CHEBI:15377"/>
        <dbReference type="ChEBI" id="CHEBI:15378"/>
        <dbReference type="ChEBI" id="CHEBI:17478"/>
        <dbReference type="ChEBI" id="CHEBI:29067"/>
        <dbReference type="ChEBI" id="CHEBI:57540"/>
        <dbReference type="ChEBI" id="CHEBI:57945"/>
        <dbReference type="EC" id="1.2.1.3"/>
    </reaction>
</comment>
<proteinExistence type="inferred from homology"/>
<dbReference type="PANTHER" id="PTHR11699">
    <property type="entry name" value="ALDEHYDE DEHYDROGENASE-RELATED"/>
    <property type="match status" value="1"/>
</dbReference>
<organism evidence="6 7">
    <name type="scientific">Phomopsis amygdali</name>
    <name type="common">Fusicoccum amygdali</name>
    <dbReference type="NCBI Taxonomy" id="1214568"/>
    <lineage>
        <taxon>Eukaryota</taxon>
        <taxon>Fungi</taxon>
        <taxon>Dikarya</taxon>
        <taxon>Ascomycota</taxon>
        <taxon>Pezizomycotina</taxon>
        <taxon>Sordariomycetes</taxon>
        <taxon>Sordariomycetidae</taxon>
        <taxon>Diaporthales</taxon>
        <taxon>Diaporthaceae</taxon>
        <taxon>Diaporthe</taxon>
    </lineage>
</organism>
<feature type="domain" description="Aldehyde dehydrogenase" evidence="5">
    <location>
        <begin position="27"/>
        <end position="486"/>
    </location>
</feature>
<dbReference type="GO" id="GO:0004029">
    <property type="term" value="F:aldehyde dehydrogenase (NAD+) activity"/>
    <property type="evidence" value="ECO:0007669"/>
    <property type="project" value="UniProtKB-EC"/>
</dbReference>
<evidence type="ECO:0000256" key="3">
    <source>
        <dbReference type="ARBA" id="ARBA00024226"/>
    </source>
</evidence>
<dbReference type="GO" id="GO:0046394">
    <property type="term" value="P:carboxylic acid biosynthetic process"/>
    <property type="evidence" value="ECO:0007669"/>
    <property type="project" value="UniProtKB-ARBA"/>
</dbReference>
<evidence type="ECO:0000259" key="5">
    <source>
        <dbReference type="Pfam" id="PF00171"/>
    </source>
</evidence>
<protein>
    <recommendedName>
        <fullName evidence="3">aldehyde dehydrogenase (NAD(+))</fullName>
        <ecNumber evidence="3">1.2.1.3</ecNumber>
    </recommendedName>
</protein>
<dbReference type="EC" id="1.2.1.3" evidence="3"/>
<dbReference type="Gene3D" id="3.40.309.10">
    <property type="entry name" value="Aldehyde Dehydrogenase, Chain A, domain 2"/>
    <property type="match status" value="1"/>
</dbReference>
<dbReference type="FunFam" id="3.40.309.10:FF:000012">
    <property type="entry name" value="Betaine aldehyde dehydrogenase"/>
    <property type="match status" value="1"/>
</dbReference>
<comment type="similarity">
    <text evidence="1">Belongs to the aldehyde dehydrogenase family.</text>
</comment>
<dbReference type="AlphaFoldDB" id="A0AAD9S4E3"/>
<dbReference type="Pfam" id="PF00171">
    <property type="entry name" value="Aldedh"/>
    <property type="match status" value="1"/>
</dbReference>
<evidence type="ECO:0000313" key="7">
    <source>
        <dbReference type="Proteomes" id="UP001265746"/>
    </source>
</evidence>
<dbReference type="Gene3D" id="3.40.605.10">
    <property type="entry name" value="Aldehyde Dehydrogenase, Chain A, domain 1"/>
    <property type="match status" value="1"/>
</dbReference>
<dbReference type="FunFam" id="3.40.605.10:FF:000026">
    <property type="entry name" value="Aldehyde dehydrogenase, putative"/>
    <property type="match status" value="1"/>
</dbReference>
<comment type="caution">
    <text evidence="6">The sequence shown here is derived from an EMBL/GenBank/DDBJ whole genome shotgun (WGS) entry which is preliminary data.</text>
</comment>
<dbReference type="InterPro" id="IPR016161">
    <property type="entry name" value="Ald_DH/histidinol_DH"/>
</dbReference>
<name>A0AAD9S4E3_PHOAM</name>